<dbReference type="EMBL" id="BPPX01000006">
    <property type="protein sequence ID" value="GJC80861.1"/>
    <property type="molecule type" value="Genomic_DNA"/>
</dbReference>
<proteinExistence type="predicted"/>
<dbReference type="Proteomes" id="UP001055172">
    <property type="component" value="Unassembled WGS sequence"/>
</dbReference>
<name>A0AA37LQQ2_9PEZI</name>
<sequence length="251" mass="24418">MEMSRVLGNSLAVVVGEAEGSVAGAGADVVAVDEADASVGGLLEQQSRLAAVLGNDLVDGEAVDVPGLNGVAAGAVDGDGAHLDVGVGGLVAVEADADAAAEVHVDGAEGEVLGAVEAQAEVRVAGHGEVGDLDARGVSDLDGAAARAESDVDSSATLESLAATDGDGARADGAGGDDGDALAAGNGVDGSLDGGTVTWLDPLVATKELPEPVTLAWGVPLPHWAATEEASASTAVTRENLAMITSYLDGY</sequence>
<evidence type="ECO:0000313" key="2">
    <source>
        <dbReference type="EMBL" id="GJC80861.1"/>
    </source>
</evidence>
<gene>
    <name evidence="2" type="ORF">ColLi_03698</name>
</gene>
<protein>
    <submittedName>
        <fullName evidence="2">Uncharacterized protein</fullName>
    </submittedName>
</protein>
<evidence type="ECO:0000256" key="1">
    <source>
        <dbReference type="SAM" id="MobiDB-lite"/>
    </source>
</evidence>
<keyword evidence="3" id="KW-1185">Reference proteome</keyword>
<organism evidence="2 3">
    <name type="scientific">Colletotrichum liriopes</name>
    <dbReference type="NCBI Taxonomy" id="708192"/>
    <lineage>
        <taxon>Eukaryota</taxon>
        <taxon>Fungi</taxon>
        <taxon>Dikarya</taxon>
        <taxon>Ascomycota</taxon>
        <taxon>Pezizomycotina</taxon>
        <taxon>Sordariomycetes</taxon>
        <taxon>Hypocreomycetidae</taxon>
        <taxon>Glomerellales</taxon>
        <taxon>Glomerellaceae</taxon>
        <taxon>Colletotrichum</taxon>
        <taxon>Colletotrichum spaethianum species complex</taxon>
    </lineage>
</organism>
<dbReference type="AlphaFoldDB" id="A0AA37LQQ2"/>
<evidence type="ECO:0000313" key="3">
    <source>
        <dbReference type="Proteomes" id="UP001055172"/>
    </source>
</evidence>
<comment type="caution">
    <text evidence="2">The sequence shown here is derived from an EMBL/GenBank/DDBJ whole genome shotgun (WGS) entry which is preliminary data.</text>
</comment>
<accession>A0AA37LQQ2</accession>
<reference evidence="2 3" key="1">
    <citation type="submission" date="2021-07" db="EMBL/GenBank/DDBJ databases">
        <title>Genome data of Colletotrichum spaethianum.</title>
        <authorList>
            <person name="Utami Y.D."/>
            <person name="Hiruma K."/>
        </authorList>
    </citation>
    <scope>NUCLEOTIDE SEQUENCE [LARGE SCALE GENOMIC DNA]</scope>
    <source>
        <strain evidence="2 3">MAFF 242679</strain>
    </source>
</reference>
<feature type="region of interest" description="Disordered" evidence="1">
    <location>
        <begin position="164"/>
        <end position="188"/>
    </location>
</feature>